<name>A0A859FDU8_9BACI</name>
<dbReference type="Proteomes" id="UP000318138">
    <property type="component" value="Chromosome"/>
</dbReference>
<evidence type="ECO:0000256" key="2">
    <source>
        <dbReference type="ARBA" id="ARBA00006143"/>
    </source>
</evidence>
<dbReference type="RefSeq" id="WP_176008789.1">
    <property type="nucleotide sequence ID" value="NZ_CP041372.2"/>
</dbReference>
<keyword evidence="4 6" id="KW-1133">Transmembrane helix</keyword>
<dbReference type="GO" id="GO:0016020">
    <property type="term" value="C:membrane"/>
    <property type="evidence" value="ECO:0007669"/>
    <property type="project" value="UniProtKB-SubCell"/>
</dbReference>
<dbReference type="PANTHER" id="PTHR31272">
    <property type="entry name" value="CYTOCHROME C-TYPE BIOGENESIS PROTEIN HI_1454-RELATED"/>
    <property type="match status" value="1"/>
</dbReference>
<dbReference type="EMBL" id="CP041372">
    <property type="protein sequence ID" value="QKS70754.1"/>
    <property type="molecule type" value="Genomic_DNA"/>
</dbReference>
<dbReference type="InterPro" id="IPR003834">
    <property type="entry name" value="Cyt_c_assmbl_TM_dom"/>
</dbReference>
<comment type="subcellular location">
    <subcellularLocation>
        <location evidence="1">Membrane</location>
        <topology evidence="1">Multi-pass membrane protein</topology>
    </subcellularLocation>
</comment>
<reference evidence="9" key="1">
    <citation type="submission" date="2019-07" db="EMBL/GenBank/DDBJ databases">
        <title>Bacillus alkalisoli sp. nov. isolated from saline soil.</title>
        <authorList>
            <person name="Sun J.-Q."/>
            <person name="Xu L."/>
        </authorList>
    </citation>
    <scope>NUCLEOTIDE SEQUENCE [LARGE SCALE GENOMIC DNA]</scope>
    <source>
        <strain evidence="9">M4U3P1</strain>
    </source>
</reference>
<comment type="similarity">
    <text evidence="2">Belongs to the DsbD family.</text>
</comment>
<evidence type="ECO:0000259" key="7">
    <source>
        <dbReference type="Pfam" id="PF02683"/>
    </source>
</evidence>
<feature type="transmembrane region" description="Helical" evidence="6">
    <location>
        <begin position="97"/>
        <end position="118"/>
    </location>
</feature>
<gene>
    <name evidence="8" type="ORF">FLK61_28880</name>
</gene>
<feature type="transmembrane region" description="Helical" evidence="6">
    <location>
        <begin position="58"/>
        <end position="77"/>
    </location>
</feature>
<evidence type="ECO:0000256" key="1">
    <source>
        <dbReference type="ARBA" id="ARBA00004141"/>
    </source>
</evidence>
<organism evidence="8 9">
    <name type="scientific">Paenalkalicoccus suaedae</name>
    <dbReference type="NCBI Taxonomy" id="2592382"/>
    <lineage>
        <taxon>Bacteria</taxon>
        <taxon>Bacillati</taxon>
        <taxon>Bacillota</taxon>
        <taxon>Bacilli</taxon>
        <taxon>Bacillales</taxon>
        <taxon>Bacillaceae</taxon>
        <taxon>Paenalkalicoccus</taxon>
    </lineage>
</organism>
<dbReference type="KEGG" id="psua:FLK61_28880"/>
<feature type="transmembrane region" description="Helical" evidence="6">
    <location>
        <begin position="215"/>
        <end position="237"/>
    </location>
</feature>
<evidence type="ECO:0000256" key="3">
    <source>
        <dbReference type="ARBA" id="ARBA00022692"/>
    </source>
</evidence>
<dbReference type="InterPro" id="IPR051790">
    <property type="entry name" value="Cytochrome_c-biogenesis_DsbD"/>
</dbReference>
<accession>A0A859FDU8</accession>
<evidence type="ECO:0000313" key="9">
    <source>
        <dbReference type="Proteomes" id="UP000318138"/>
    </source>
</evidence>
<feature type="transmembrane region" description="Helical" evidence="6">
    <location>
        <begin position="138"/>
        <end position="163"/>
    </location>
</feature>
<keyword evidence="9" id="KW-1185">Reference proteome</keyword>
<dbReference type="Pfam" id="PF02683">
    <property type="entry name" value="DsbD_TM"/>
    <property type="match status" value="1"/>
</dbReference>
<feature type="transmembrane region" description="Helical" evidence="6">
    <location>
        <begin position="12"/>
        <end position="38"/>
    </location>
</feature>
<sequence>MDSFVINELTFLSIWVALLAGVISFLSPCVFPLVPAYLAQLTGSEVSNNQLQATRKLVFSRSIGFIIGFTTIFLALGASSSFLGRFFLMNSTLIEQLGGIIIVLFGLQMVGIFQFQFLMSEKRLHQPKKSASFGRSVLFGLVFAAGWSPCIGLVLGSILALAASNNDPAGGMLLLLVYSFGLGIPFLLVAMLYAKSLDKIRNINRFLPIFQKTGGVVMIALGIMLFTGLFSRMAGYLSQFVPFGI</sequence>
<evidence type="ECO:0000256" key="6">
    <source>
        <dbReference type="SAM" id="Phobius"/>
    </source>
</evidence>
<evidence type="ECO:0000256" key="5">
    <source>
        <dbReference type="ARBA" id="ARBA00023136"/>
    </source>
</evidence>
<feature type="domain" description="Cytochrome C biogenesis protein transmembrane" evidence="7">
    <location>
        <begin position="13"/>
        <end position="226"/>
    </location>
</feature>
<evidence type="ECO:0000256" key="4">
    <source>
        <dbReference type="ARBA" id="ARBA00022989"/>
    </source>
</evidence>
<keyword evidence="5 6" id="KW-0472">Membrane</keyword>
<evidence type="ECO:0000313" key="8">
    <source>
        <dbReference type="EMBL" id="QKS70754.1"/>
    </source>
</evidence>
<keyword evidence="3 6" id="KW-0812">Transmembrane</keyword>
<protein>
    <submittedName>
        <fullName evidence="8">Cytochrome c biogenesis protein CcdA</fullName>
    </submittedName>
</protein>
<dbReference type="PANTHER" id="PTHR31272:SF4">
    <property type="entry name" value="CYTOCHROME C-TYPE BIOGENESIS PROTEIN HI_1454-RELATED"/>
    <property type="match status" value="1"/>
</dbReference>
<feature type="transmembrane region" description="Helical" evidence="6">
    <location>
        <begin position="169"/>
        <end position="194"/>
    </location>
</feature>
<proteinExistence type="inferred from homology"/>
<dbReference type="GO" id="GO:0017004">
    <property type="term" value="P:cytochrome complex assembly"/>
    <property type="evidence" value="ECO:0007669"/>
    <property type="project" value="InterPro"/>
</dbReference>
<dbReference type="AlphaFoldDB" id="A0A859FDU8"/>